<evidence type="ECO:0000313" key="3">
    <source>
        <dbReference type="Proteomes" id="UP000613266"/>
    </source>
</evidence>
<dbReference type="Pfam" id="PF04314">
    <property type="entry name" value="PCuAC"/>
    <property type="match status" value="1"/>
</dbReference>
<name>A0A931J5M0_9BURK</name>
<gene>
    <name evidence="2" type="ORF">I7X39_15265</name>
</gene>
<accession>A0A931J5M0</accession>
<evidence type="ECO:0000313" key="2">
    <source>
        <dbReference type="EMBL" id="MBH9578248.1"/>
    </source>
</evidence>
<dbReference type="PANTHER" id="PTHR36302:SF1">
    <property type="entry name" value="COPPER CHAPERONE PCU(A)C"/>
    <property type="match status" value="1"/>
</dbReference>
<dbReference type="EMBL" id="JAEDAK010000010">
    <property type="protein sequence ID" value="MBH9578248.1"/>
    <property type="molecule type" value="Genomic_DNA"/>
</dbReference>
<comment type="caution">
    <text evidence="2">The sequence shown here is derived from an EMBL/GenBank/DDBJ whole genome shotgun (WGS) entry which is preliminary data.</text>
</comment>
<feature type="chain" id="PRO_5037457535" evidence="1">
    <location>
        <begin position="22"/>
        <end position="153"/>
    </location>
</feature>
<dbReference type="InterPro" id="IPR058248">
    <property type="entry name" value="Lxx211020-like"/>
</dbReference>
<dbReference type="AlphaFoldDB" id="A0A931J5M0"/>
<sequence>MKFWKPGALALALLLPGLAQAQTTASEAWARGTVAAQKATGVFVQLRSPDGAKLVGGSTPAAARVEIHEMRMDDGVMKMREVPALELPAGQAVTLKPGGYHLMLMGLKQPLKAGDTLPLTLQIERPGKPAETLQLQVPVRALGGQGGPGGHGH</sequence>
<dbReference type="InterPro" id="IPR007410">
    <property type="entry name" value="LpqE-like"/>
</dbReference>
<keyword evidence="1" id="KW-0732">Signal</keyword>
<dbReference type="RefSeq" id="WP_198112016.1">
    <property type="nucleotide sequence ID" value="NZ_JAEDAK010000010.1"/>
</dbReference>
<protein>
    <submittedName>
        <fullName evidence="2">Copper chaperone PCu(A)C</fullName>
    </submittedName>
</protein>
<organism evidence="2 3">
    <name type="scientific">Inhella proteolytica</name>
    <dbReference type="NCBI Taxonomy" id="2795029"/>
    <lineage>
        <taxon>Bacteria</taxon>
        <taxon>Pseudomonadati</taxon>
        <taxon>Pseudomonadota</taxon>
        <taxon>Betaproteobacteria</taxon>
        <taxon>Burkholderiales</taxon>
        <taxon>Sphaerotilaceae</taxon>
        <taxon>Inhella</taxon>
    </lineage>
</organism>
<proteinExistence type="predicted"/>
<evidence type="ECO:0000256" key="1">
    <source>
        <dbReference type="SAM" id="SignalP"/>
    </source>
</evidence>
<feature type="signal peptide" evidence="1">
    <location>
        <begin position="1"/>
        <end position="21"/>
    </location>
</feature>
<keyword evidence="3" id="KW-1185">Reference proteome</keyword>
<dbReference type="InterPro" id="IPR036182">
    <property type="entry name" value="PCuAC_sf"/>
</dbReference>
<dbReference type="Gene3D" id="2.60.40.1890">
    <property type="entry name" value="PCu(A)C copper chaperone"/>
    <property type="match status" value="1"/>
</dbReference>
<dbReference type="PANTHER" id="PTHR36302">
    <property type="entry name" value="BLR7088 PROTEIN"/>
    <property type="match status" value="1"/>
</dbReference>
<reference evidence="2" key="1">
    <citation type="submission" date="2020-12" db="EMBL/GenBank/DDBJ databases">
        <title>The genome sequence of Inhella sp. 1Y17.</title>
        <authorList>
            <person name="Liu Y."/>
        </authorList>
    </citation>
    <scope>NUCLEOTIDE SEQUENCE</scope>
    <source>
        <strain evidence="2">1Y17</strain>
    </source>
</reference>
<dbReference type="Proteomes" id="UP000613266">
    <property type="component" value="Unassembled WGS sequence"/>
</dbReference>
<dbReference type="SUPFAM" id="SSF110087">
    <property type="entry name" value="DR1885-like metal-binding protein"/>
    <property type="match status" value="1"/>
</dbReference>